<dbReference type="Proteomes" id="UP000541444">
    <property type="component" value="Unassembled WGS sequence"/>
</dbReference>
<gene>
    <name evidence="2" type="ORF">GIB67_020472</name>
</gene>
<dbReference type="OrthoDB" id="684301at2759"/>
<feature type="compositionally biased region" description="Basic and acidic residues" evidence="1">
    <location>
        <begin position="248"/>
        <end position="271"/>
    </location>
</feature>
<comment type="caution">
    <text evidence="2">The sequence shown here is derived from an EMBL/GenBank/DDBJ whole genome shotgun (WGS) entry which is preliminary data.</text>
</comment>
<keyword evidence="3" id="KW-1185">Reference proteome</keyword>
<feature type="region of interest" description="Disordered" evidence="1">
    <location>
        <begin position="246"/>
        <end position="271"/>
    </location>
</feature>
<name>A0A7J7LUZ7_9MAGN</name>
<sequence length="501" mass="56435">MKSDKQVNKQVDVENQTQEGRAKKDTSNAKNSTSQCTGLGLHKIFVALPEEKKSAFRATFFAPLLLIDPIATMSTLVVDIFDHHLGDMKFQFGETIIQMKPIHVRLILGLRVSPIAKEFLFVNPEYMANLRRRRCSSIKFVKNYTILSPSEQEEKRLGERYQIEPPAIGAPTVGASAVVAPTIGSSSSATEIRAVVVRVCSRLEEYGKMLHNHGKMLERILMSTVGDSTLPLGDTPLLGQYEFSTPEKTAKCKRDGGNEKEDGKRKKAEPRIMKGKGEWQKKAKEADMPNKKKKVEVPKKEAFTDEQFDLVPLIPLKCLISKIPKKCLANRVPRKRQQVAPGEILEVENALMVDDDVEVGREENFNAISSEYGVYPLKWKKGEEKNNDDKKDVEEKVKSEEEEMEKSKNGDEKVDDVADKEYSEQPTVVTMVVAEVARTDIVFFNEVEVVGKTYPTSADQITAVSIEEQTLEVEKIEDDASQTKESKEEEEHNKEEVFEGH</sequence>
<evidence type="ECO:0000313" key="3">
    <source>
        <dbReference type="Proteomes" id="UP000541444"/>
    </source>
</evidence>
<accession>A0A7J7LUZ7</accession>
<feature type="region of interest" description="Disordered" evidence="1">
    <location>
        <begin position="383"/>
        <end position="422"/>
    </location>
</feature>
<evidence type="ECO:0000313" key="2">
    <source>
        <dbReference type="EMBL" id="KAF6146378.1"/>
    </source>
</evidence>
<feature type="region of interest" description="Disordered" evidence="1">
    <location>
        <begin position="472"/>
        <end position="501"/>
    </location>
</feature>
<dbReference type="EMBL" id="JACGCM010001990">
    <property type="protein sequence ID" value="KAF6146378.1"/>
    <property type="molecule type" value="Genomic_DNA"/>
</dbReference>
<feature type="compositionally biased region" description="Basic and acidic residues" evidence="1">
    <location>
        <begin position="481"/>
        <end position="501"/>
    </location>
</feature>
<evidence type="ECO:0000256" key="1">
    <source>
        <dbReference type="SAM" id="MobiDB-lite"/>
    </source>
</evidence>
<organism evidence="2 3">
    <name type="scientific">Kingdonia uniflora</name>
    <dbReference type="NCBI Taxonomy" id="39325"/>
    <lineage>
        <taxon>Eukaryota</taxon>
        <taxon>Viridiplantae</taxon>
        <taxon>Streptophyta</taxon>
        <taxon>Embryophyta</taxon>
        <taxon>Tracheophyta</taxon>
        <taxon>Spermatophyta</taxon>
        <taxon>Magnoliopsida</taxon>
        <taxon>Ranunculales</taxon>
        <taxon>Circaeasteraceae</taxon>
        <taxon>Kingdonia</taxon>
    </lineage>
</organism>
<protein>
    <submittedName>
        <fullName evidence="2">Uncharacterized protein</fullName>
    </submittedName>
</protein>
<feature type="region of interest" description="Disordered" evidence="1">
    <location>
        <begin position="1"/>
        <end position="34"/>
    </location>
</feature>
<dbReference type="AlphaFoldDB" id="A0A7J7LUZ7"/>
<proteinExistence type="predicted"/>
<reference evidence="2 3" key="1">
    <citation type="journal article" date="2020" name="IScience">
        <title>Genome Sequencing of the Endangered Kingdonia uniflora (Circaeasteraceae, Ranunculales) Reveals Potential Mechanisms of Evolutionary Specialization.</title>
        <authorList>
            <person name="Sun Y."/>
            <person name="Deng T."/>
            <person name="Zhang A."/>
            <person name="Moore M.J."/>
            <person name="Landis J.B."/>
            <person name="Lin N."/>
            <person name="Zhang H."/>
            <person name="Zhang X."/>
            <person name="Huang J."/>
            <person name="Zhang X."/>
            <person name="Sun H."/>
            <person name="Wang H."/>
        </authorList>
    </citation>
    <scope>NUCLEOTIDE SEQUENCE [LARGE SCALE GENOMIC DNA]</scope>
    <source>
        <strain evidence="2">TB1705</strain>
        <tissue evidence="2">Leaf</tissue>
    </source>
</reference>